<keyword evidence="10" id="KW-1185">Reference proteome</keyword>
<reference evidence="9 10" key="1">
    <citation type="submission" date="2020-10" db="EMBL/GenBank/DDBJ databases">
        <title>ChiBAC.</title>
        <authorList>
            <person name="Zenner C."/>
            <person name="Hitch T.C.A."/>
            <person name="Clavel T."/>
        </authorList>
    </citation>
    <scope>NUCLEOTIDE SEQUENCE [LARGE SCALE GENOMIC DNA]</scope>
    <source>
        <strain evidence="9 10">DSM 108706</strain>
    </source>
</reference>
<evidence type="ECO:0000256" key="5">
    <source>
        <dbReference type="HAMAP-Rule" id="MF_01925"/>
    </source>
</evidence>
<evidence type="ECO:0000256" key="1">
    <source>
        <dbReference type="ARBA" id="ARBA00005525"/>
    </source>
</evidence>
<organism evidence="9 10">
    <name type="scientific">Gallibacter intestinalis</name>
    <dbReference type="NCBI Taxonomy" id="2779356"/>
    <lineage>
        <taxon>Bacteria</taxon>
        <taxon>Bacillati</taxon>
        <taxon>Bacillota</taxon>
        <taxon>Clostridia</taxon>
        <taxon>Eubacteriales</taxon>
        <taxon>Eubacteriaceae</taxon>
        <taxon>Gallibacter</taxon>
    </lineage>
</organism>
<dbReference type="EC" id="1.5.1.2" evidence="5 6"/>
<evidence type="ECO:0000313" key="10">
    <source>
        <dbReference type="Proteomes" id="UP001516588"/>
    </source>
</evidence>
<dbReference type="PANTHER" id="PTHR11645">
    <property type="entry name" value="PYRROLINE-5-CARBOXYLATE REDUCTASE"/>
    <property type="match status" value="1"/>
</dbReference>
<feature type="domain" description="Pyrroline-5-carboxylate reductase dimerisation" evidence="8">
    <location>
        <begin position="161"/>
        <end position="255"/>
    </location>
</feature>
<dbReference type="PIRSF" id="PIRSF000193">
    <property type="entry name" value="Pyrrol-5-carb_rd"/>
    <property type="match status" value="1"/>
</dbReference>
<dbReference type="InterPro" id="IPR028939">
    <property type="entry name" value="P5C_Rdtase_cat_N"/>
</dbReference>
<evidence type="ECO:0000259" key="7">
    <source>
        <dbReference type="Pfam" id="PF03807"/>
    </source>
</evidence>
<dbReference type="HAMAP" id="MF_01925">
    <property type="entry name" value="P5C_reductase"/>
    <property type="match status" value="1"/>
</dbReference>
<dbReference type="SUPFAM" id="SSF48179">
    <property type="entry name" value="6-phosphogluconate dehydrogenase C-terminal domain-like"/>
    <property type="match status" value="1"/>
</dbReference>
<evidence type="ECO:0000256" key="3">
    <source>
        <dbReference type="ARBA" id="ARBA00022857"/>
    </source>
</evidence>
<dbReference type="SUPFAM" id="SSF51735">
    <property type="entry name" value="NAD(P)-binding Rossmann-fold domains"/>
    <property type="match status" value="1"/>
</dbReference>
<dbReference type="NCBIfam" id="TIGR00112">
    <property type="entry name" value="proC"/>
    <property type="match status" value="1"/>
</dbReference>
<dbReference type="PANTHER" id="PTHR11645:SF0">
    <property type="entry name" value="PYRROLINE-5-CARBOXYLATE REDUCTASE 3"/>
    <property type="match status" value="1"/>
</dbReference>
<evidence type="ECO:0000259" key="8">
    <source>
        <dbReference type="Pfam" id="PF14748"/>
    </source>
</evidence>
<dbReference type="RefSeq" id="WP_226384753.1">
    <property type="nucleotide sequence ID" value="NZ_JADCKA010000002.1"/>
</dbReference>
<comment type="catalytic activity">
    <reaction evidence="5">
        <text>L-proline + NADP(+) = (S)-1-pyrroline-5-carboxylate + NADPH + 2 H(+)</text>
        <dbReference type="Rhea" id="RHEA:14109"/>
        <dbReference type="ChEBI" id="CHEBI:15378"/>
        <dbReference type="ChEBI" id="CHEBI:17388"/>
        <dbReference type="ChEBI" id="CHEBI:57783"/>
        <dbReference type="ChEBI" id="CHEBI:58349"/>
        <dbReference type="ChEBI" id="CHEBI:60039"/>
        <dbReference type="EC" id="1.5.1.2"/>
    </reaction>
</comment>
<protein>
    <recommendedName>
        <fullName evidence="5 6">Pyrroline-5-carboxylate reductase</fullName>
        <shortName evidence="5">P5C reductase</shortName>
        <shortName evidence="5">P5CR</shortName>
        <ecNumber evidence="5 6">1.5.1.2</ecNumber>
    </recommendedName>
    <alternativeName>
        <fullName evidence="5">PCA reductase</fullName>
    </alternativeName>
</protein>
<dbReference type="InterPro" id="IPR000304">
    <property type="entry name" value="Pyrroline-COOH_reductase"/>
</dbReference>
<keyword evidence="3 5" id="KW-0521">NADP</keyword>
<dbReference type="EMBL" id="JADCKA010000002">
    <property type="protein sequence ID" value="MBE5035086.1"/>
    <property type="molecule type" value="Genomic_DNA"/>
</dbReference>
<evidence type="ECO:0000256" key="4">
    <source>
        <dbReference type="ARBA" id="ARBA00023002"/>
    </source>
</evidence>
<dbReference type="Pfam" id="PF14748">
    <property type="entry name" value="P5CR_dimer"/>
    <property type="match status" value="1"/>
</dbReference>
<dbReference type="GO" id="GO:0004735">
    <property type="term" value="F:pyrroline-5-carboxylate reductase activity"/>
    <property type="evidence" value="ECO:0007669"/>
    <property type="project" value="UniProtKB-EC"/>
</dbReference>
<dbReference type="Proteomes" id="UP001516588">
    <property type="component" value="Unassembled WGS sequence"/>
</dbReference>
<comment type="catalytic activity">
    <reaction evidence="5">
        <text>L-proline + NAD(+) = (S)-1-pyrroline-5-carboxylate + NADH + 2 H(+)</text>
        <dbReference type="Rhea" id="RHEA:14105"/>
        <dbReference type="ChEBI" id="CHEBI:15378"/>
        <dbReference type="ChEBI" id="CHEBI:17388"/>
        <dbReference type="ChEBI" id="CHEBI:57540"/>
        <dbReference type="ChEBI" id="CHEBI:57945"/>
        <dbReference type="ChEBI" id="CHEBI:60039"/>
        <dbReference type="EC" id="1.5.1.2"/>
    </reaction>
</comment>
<comment type="pathway">
    <text evidence="5">Amino-acid biosynthesis; L-proline biosynthesis; L-proline from L-glutamate 5-semialdehyde: step 1/1.</text>
</comment>
<dbReference type="InterPro" id="IPR036291">
    <property type="entry name" value="NAD(P)-bd_dom_sf"/>
</dbReference>
<proteinExistence type="inferred from homology"/>
<keyword evidence="2 5" id="KW-0641">Proline biosynthesis</keyword>
<keyword evidence="4 5" id="KW-0560">Oxidoreductase</keyword>
<dbReference type="Gene3D" id="1.10.3730.10">
    <property type="entry name" value="ProC C-terminal domain-like"/>
    <property type="match status" value="1"/>
</dbReference>
<dbReference type="Pfam" id="PF03807">
    <property type="entry name" value="F420_oxidored"/>
    <property type="match status" value="1"/>
</dbReference>
<evidence type="ECO:0000313" key="9">
    <source>
        <dbReference type="EMBL" id="MBE5035086.1"/>
    </source>
</evidence>
<comment type="similarity">
    <text evidence="1 5">Belongs to the pyrroline-5-carboxylate reductase family.</text>
</comment>
<dbReference type="InterPro" id="IPR029036">
    <property type="entry name" value="P5CR_dimer"/>
</dbReference>
<feature type="domain" description="Pyrroline-5-carboxylate reductase catalytic N-terminal" evidence="7">
    <location>
        <begin position="2"/>
        <end position="96"/>
    </location>
</feature>
<name>A0ABR9QW37_9FIRM</name>
<dbReference type="Gene3D" id="3.40.50.720">
    <property type="entry name" value="NAD(P)-binding Rossmann-like Domain"/>
    <property type="match status" value="1"/>
</dbReference>
<comment type="caution">
    <text evidence="9">The sequence shown here is derived from an EMBL/GenBank/DDBJ whole genome shotgun (WGS) entry which is preliminary data.</text>
</comment>
<sequence>MKLGFIGYGNMAQAIAQGLVEKKVMAPSDIYASARDKEKLAKNTGKLGINPCYDNKEVAESCDIVVLAVKPYQMKEVAGAVSEELKDKLVVSIAAGVFFDDYEEILASGTHHISTVPNTPICTGEGVMVCEQTHSLSDDELNTFKEIFGKVALLEFIETEHVSVAGTVAGCGPAFTEMYLEALGDAAVKHGLNRAASYRLAAQMIKGVGALYLAKGEHPGAMKDAVCSPGGTTIKGVAALERNAFRGAVIDAIDAIEG</sequence>
<accession>A0ABR9QW37</accession>
<keyword evidence="5" id="KW-0028">Amino-acid biosynthesis</keyword>
<evidence type="ECO:0000256" key="2">
    <source>
        <dbReference type="ARBA" id="ARBA00022650"/>
    </source>
</evidence>
<gene>
    <name evidence="5 9" type="primary">proC</name>
    <name evidence="9" type="ORF">INF20_02185</name>
</gene>
<comment type="function">
    <text evidence="5">Catalyzes the reduction of 1-pyrroline-5-carboxylate (PCA) to L-proline.</text>
</comment>
<keyword evidence="5" id="KW-0963">Cytoplasm</keyword>
<dbReference type="InterPro" id="IPR008927">
    <property type="entry name" value="6-PGluconate_DH-like_C_sf"/>
</dbReference>
<comment type="subcellular location">
    <subcellularLocation>
        <location evidence="5">Cytoplasm</location>
    </subcellularLocation>
</comment>
<evidence type="ECO:0000256" key="6">
    <source>
        <dbReference type="NCBIfam" id="TIGR00112"/>
    </source>
</evidence>